<dbReference type="AlphaFoldDB" id="A0A5C3MR66"/>
<keyword evidence="3" id="KW-0808">Transferase</keyword>
<dbReference type="InterPro" id="IPR050339">
    <property type="entry name" value="CC_SR_Kinase"/>
</dbReference>
<evidence type="ECO:0000313" key="14">
    <source>
        <dbReference type="Proteomes" id="UP000305948"/>
    </source>
</evidence>
<dbReference type="InterPro" id="IPR000719">
    <property type="entry name" value="Prot_kinase_dom"/>
</dbReference>
<dbReference type="OrthoDB" id="1405469at2759"/>
<feature type="compositionally biased region" description="Low complexity" evidence="11">
    <location>
        <begin position="381"/>
        <end position="392"/>
    </location>
</feature>
<comment type="catalytic activity">
    <reaction evidence="9">
        <text>L-seryl-[protein] + ATP = O-phospho-L-seryl-[protein] + ADP + H(+)</text>
        <dbReference type="Rhea" id="RHEA:17989"/>
        <dbReference type="Rhea" id="RHEA-COMP:9863"/>
        <dbReference type="Rhea" id="RHEA-COMP:11604"/>
        <dbReference type="ChEBI" id="CHEBI:15378"/>
        <dbReference type="ChEBI" id="CHEBI:29999"/>
        <dbReference type="ChEBI" id="CHEBI:30616"/>
        <dbReference type="ChEBI" id="CHEBI:83421"/>
        <dbReference type="ChEBI" id="CHEBI:456216"/>
        <dbReference type="EC" id="2.7.11.1"/>
    </reaction>
</comment>
<keyword evidence="5 13" id="KW-0418">Kinase</keyword>
<comment type="catalytic activity">
    <reaction evidence="8">
        <text>L-threonyl-[protein] + ATP = O-phospho-L-threonyl-[protein] + ADP + H(+)</text>
        <dbReference type="Rhea" id="RHEA:46608"/>
        <dbReference type="Rhea" id="RHEA-COMP:11060"/>
        <dbReference type="Rhea" id="RHEA-COMP:11605"/>
        <dbReference type="ChEBI" id="CHEBI:15378"/>
        <dbReference type="ChEBI" id="CHEBI:30013"/>
        <dbReference type="ChEBI" id="CHEBI:30616"/>
        <dbReference type="ChEBI" id="CHEBI:61977"/>
        <dbReference type="ChEBI" id="CHEBI:456216"/>
        <dbReference type="EC" id="2.7.11.1"/>
    </reaction>
</comment>
<dbReference type="InterPro" id="IPR011009">
    <property type="entry name" value="Kinase-like_dom_sf"/>
</dbReference>
<name>A0A5C3MR66_9AGAM</name>
<dbReference type="FunFam" id="3.30.200.20:FF:000306">
    <property type="entry name" value="IKS protein kinase"/>
    <property type="match status" value="1"/>
</dbReference>
<protein>
    <recommendedName>
        <fullName evidence="1">non-specific serine/threonine protein kinase</fullName>
        <ecNumber evidence="1">2.7.11.1</ecNumber>
    </recommendedName>
</protein>
<evidence type="ECO:0000256" key="7">
    <source>
        <dbReference type="ARBA" id="ARBA00037982"/>
    </source>
</evidence>
<keyword evidence="2" id="KW-0723">Serine/threonine-protein kinase</keyword>
<evidence type="ECO:0000256" key="6">
    <source>
        <dbReference type="ARBA" id="ARBA00022840"/>
    </source>
</evidence>
<keyword evidence="14" id="KW-1185">Reference proteome</keyword>
<dbReference type="GO" id="GO:0005737">
    <property type="term" value="C:cytoplasm"/>
    <property type="evidence" value="ECO:0007669"/>
    <property type="project" value="TreeGrafter"/>
</dbReference>
<dbReference type="Proteomes" id="UP000305948">
    <property type="component" value="Unassembled WGS sequence"/>
</dbReference>
<feature type="compositionally biased region" description="Low complexity" evidence="11">
    <location>
        <begin position="516"/>
        <end position="531"/>
    </location>
</feature>
<dbReference type="Gene3D" id="3.30.200.20">
    <property type="entry name" value="Phosphorylase Kinase, domain 1"/>
    <property type="match status" value="1"/>
</dbReference>
<dbReference type="EMBL" id="ML213523">
    <property type="protein sequence ID" value="TFK47510.1"/>
    <property type="molecule type" value="Genomic_DNA"/>
</dbReference>
<gene>
    <name evidence="13" type="ORF">OE88DRAFT_1665679</name>
</gene>
<dbReference type="PROSITE" id="PS00108">
    <property type="entry name" value="PROTEIN_KINASE_ST"/>
    <property type="match status" value="1"/>
</dbReference>
<dbReference type="GO" id="GO:0005634">
    <property type="term" value="C:nucleus"/>
    <property type="evidence" value="ECO:0007669"/>
    <property type="project" value="TreeGrafter"/>
</dbReference>
<comment type="similarity">
    <text evidence="7">Belongs to the protein kinase superfamily. Ser/Thr protein kinase family. GCN2 subfamily.</text>
</comment>
<dbReference type="CDD" id="cd00180">
    <property type="entry name" value="PKc"/>
    <property type="match status" value="1"/>
</dbReference>
<evidence type="ECO:0000256" key="8">
    <source>
        <dbReference type="ARBA" id="ARBA00047899"/>
    </source>
</evidence>
<evidence type="ECO:0000256" key="2">
    <source>
        <dbReference type="ARBA" id="ARBA00022527"/>
    </source>
</evidence>
<dbReference type="PROSITE" id="PS00107">
    <property type="entry name" value="PROTEIN_KINASE_ATP"/>
    <property type="match status" value="1"/>
</dbReference>
<dbReference type="PANTHER" id="PTHR11042">
    <property type="entry name" value="EUKARYOTIC TRANSLATION INITIATION FACTOR 2-ALPHA KINASE EIF2-ALPHA KINASE -RELATED"/>
    <property type="match status" value="1"/>
</dbReference>
<dbReference type="InterPro" id="IPR017441">
    <property type="entry name" value="Protein_kinase_ATP_BS"/>
</dbReference>
<dbReference type="PROSITE" id="PS50011">
    <property type="entry name" value="PROTEIN_KINASE_DOM"/>
    <property type="match status" value="1"/>
</dbReference>
<evidence type="ECO:0000259" key="12">
    <source>
        <dbReference type="PROSITE" id="PS50011"/>
    </source>
</evidence>
<evidence type="ECO:0000256" key="9">
    <source>
        <dbReference type="ARBA" id="ARBA00048679"/>
    </source>
</evidence>
<keyword evidence="4 10" id="KW-0547">Nucleotide-binding</keyword>
<feature type="compositionally biased region" description="Polar residues" evidence="11">
    <location>
        <begin position="129"/>
        <end position="142"/>
    </location>
</feature>
<evidence type="ECO:0000256" key="1">
    <source>
        <dbReference type="ARBA" id="ARBA00012513"/>
    </source>
</evidence>
<keyword evidence="6 10" id="KW-0067">ATP-binding</keyword>
<dbReference type="GO" id="GO:0005524">
    <property type="term" value="F:ATP binding"/>
    <property type="evidence" value="ECO:0007669"/>
    <property type="project" value="UniProtKB-UniRule"/>
</dbReference>
<dbReference type="SMART" id="SM00220">
    <property type="entry name" value="S_TKc"/>
    <property type="match status" value="1"/>
</dbReference>
<evidence type="ECO:0000256" key="10">
    <source>
        <dbReference type="PROSITE-ProRule" id="PRU10141"/>
    </source>
</evidence>
<accession>A0A5C3MR66</accession>
<dbReference type="Gene3D" id="1.10.510.10">
    <property type="entry name" value="Transferase(Phosphotransferase) domain 1"/>
    <property type="match status" value="1"/>
</dbReference>
<feature type="compositionally biased region" description="Low complexity" evidence="11">
    <location>
        <begin position="102"/>
        <end position="128"/>
    </location>
</feature>
<dbReference type="STRING" id="5364.A0A5C3MR66"/>
<evidence type="ECO:0000256" key="5">
    <source>
        <dbReference type="ARBA" id="ARBA00022777"/>
    </source>
</evidence>
<evidence type="ECO:0000256" key="11">
    <source>
        <dbReference type="SAM" id="MobiDB-lite"/>
    </source>
</evidence>
<dbReference type="InterPro" id="IPR008271">
    <property type="entry name" value="Ser/Thr_kinase_AS"/>
</dbReference>
<feature type="binding site" evidence="10">
    <location>
        <position position="189"/>
    </location>
    <ligand>
        <name>ATP</name>
        <dbReference type="ChEBI" id="CHEBI:30616"/>
    </ligand>
</feature>
<feature type="domain" description="Protein kinase" evidence="12">
    <location>
        <begin position="156"/>
        <end position="488"/>
    </location>
</feature>
<proteinExistence type="inferred from homology"/>
<organism evidence="13 14">
    <name type="scientific">Heliocybe sulcata</name>
    <dbReference type="NCBI Taxonomy" id="5364"/>
    <lineage>
        <taxon>Eukaryota</taxon>
        <taxon>Fungi</taxon>
        <taxon>Dikarya</taxon>
        <taxon>Basidiomycota</taxon>
        <taxon>Agaricomycotina</taxon>
        <taxon>Agaricomycetes</taxon>
        <taxon>Gloeophyllales</taxon>
        <taxon>Gloeophyllaceae</taxon>
        <taxon>Heliocybe</taxon>
    </lineage>
</organism>
<reference evidence="13 14" key="1">
    <citation type="journal article" date="2019" name="Nat. Ecol. Evol.">
        <title>Megaphylogeny resolves global patterns of mushroom evolution.</title>
        <authorList>
            <person name="Varga T."/>
            <person name="Krizsan K."/>
            <person name="Foldi C."/>
            <person name="Dima B."/>
            <person name="Sanchez-Garcia M."/>
            <person name="Sanchez-Ramirez S."/>
            <person name="Szollosi G.J."/>
            <person name="Szarkandi J.G."/>
            <person name="Papp V."/>
            <person name="Albert L."/>
            <person name="Andreopoulos W."/>
            <person name="Angelini C."/>
            <person name="Antonin V."/>
            <person name="Barry K.W."/>
            <person name="Bougher N.L."/>
            <person name="Buchanan P."/>
            <person name="Buyck B."/>
            <person name="Bense V."/>
            <person name="Catcheside P."/>
            <person name="Chovatia M."/>
            <person name="Cooper J."/>
            <person name="Damon W."/>
            <person name="Desjardin D."/>
            <person name="Finy P."/>
            <person name="Geml J."/>
            <person name="Haridas S."/>
            <person name="Hughes K."/>
            <person name="Justo A."/>
            <person name="Karasinski D."/>
            <person name="Kautmanova I."/>
            <person name="Kiss B."/>
            <person name="Kocsube S."/>
            <person name="Kotiranta H."/>
            <person name="LaButti K.M."/>
            <person name="Lechner B.E."/>
            <person name="Liimatainen K."/>
            <person name="Lipzen A."/>
            <person name="Lukacs Z."/>
            <person name="Mihaltcheva S."/>
            <person name="Morgado L.N."/>
            <person name="Niskanen T."/>
            <person name="Noordeloos M.E."/>
            <person name="Ohm R.A."/>
            <person name="Ortiz-Santana B."/>
            <person name="Ovrebo C."/>
            <person name="Racz N."/>
            <person name="Riley R."/>
            <person name="Savchenko A."/>
            <person name="Shiryaev A."/>
            <person name="Soop K."/>
            <person name="Spirin V."/>
            <person name="Szebenyi C."/>
            <person name="Tomsovsky M."/>
            <person name="Tulloss R.E."/>
            <person name="Uehling J."/>
            <person name="Grigoriev I.V."/>
            <person name="Vagvolgyi C."/>
            <person name="Papp T."/>
            <person name="Martin F.M."/>
            <person name="Miettinen O."/>
            <person name="Hibbett D.S."/>
            <person name="Nagy L.G."/>
        </authorList>
    </citation>
    <scope>NUCLEOTIDE SEQUENCE [LARGE SCALE GENOMIC DNA]</scope>
    <source>
        <strain evidence="13 14">OMC1185</strain>
    </source>
</reference>
<evidence type="ECO:0000256" key="3">
    <source>
        <dbReference type="ARBA" id="ARBA00022679"/>
    </source>
</evidence>
<evidence type="ECO:0000313" key="13">
    <source>
        <dbReference type="EMBL" id="TFK47510.1"/>
    </source>
</evidence>
<feature type="region of interest" description="Disordered" evidence="11">
    <location>
        <begin position="371"/>
        <end position="394"/>
    </location>
</feature>
<feature type="region of interest" description="Disordered" evidence="11">
    <location>
        <begin position="263"/>
        <end position="297"/>
    </location>
</feature>
<dbReference type="PANTHER" id="PTHR11042:SF138">
    <property type="entry name" value="SERINE_THREONINE-PROTEIN KINASE IKS1-RELATED"/>
    <property type="match status" value="1"/>
</dbReference>
<dbReference type="Pfam" id="PF00069">
    <property type="entry name" value="Pkinase"/>
    <property type="match status" value="2"/>
</dbReference>
<dbReference type="SUPFAM" id="SSF56112">
    <property type="entry name" value="Protein kinase-like (PK-like)"/>
    <property type="match status" value="1"/>
</dbReference>
<dbReference type="EC" id="2.7.11.1" evidence="1"/>
<feature type="region of interest" description="Disordered" evidence="11">
    <location>
        <begin position="102"/>
        <end position="142"/>
    </location>
</feature>
<sequence>MLEESPLSSPDNALIPLADTDVESDWHPIFHASNQVVLYNPTSHALSIAHTAHATSCPYCNRPFPQASFQREEEEDVIDVSSDHAHAANYFQLLAMSNQAYSRPASPPTLTSRPSSRPSTSAPSRPASGQSNMSRSSSTEGFTPSTMAQGYFARFFKEECRLGMGANGTVYLCQHMLDNNPLGYFAVKKIAVGDSHSYLLTILQEIRLLERLHHPNIITYHHAWLEMARFSTFGVEVPTLHVLMQYASGGSLDDFIAARLGDKDSSTSNQSSEEASRSARIRSFRERQRTAHQGNARVHSGAKWKAVHLLSAEEVRKLFGDVVEGLAFLHDQSILHLDLKPGNVLLTYDDSQLIPRAMLSDFGTSRDMLHSRARSGNTGTLEYSSPESLPSPQTGALREIDSKADIWSLGMLLHKLLFFRLPYGYDAGELEHEILEYTGFKATPEIYSSFESRHLPRAYLYLLEKMLNPRPNARPSCEMIAKALHEGRFDPLDGVFNAGDSSSLVPVPRRAPPSPQGSSSSGNRATVAAEDATAEDEPSTPKASGNPPAISGNDKSSMSNDEKESEPLLGLPPVEVGRWGWLWLQMNGLGHTRLRRLLFARTLKSTILVVKVMTFTAACSDAASHPVVSVAVLILAVVDTWFDGYQISVVLGLLHVGLTWLACKGCLFCA</sequence>
<evidence type="ECO:0000256" key="4">
    <source>
        <dbReference type="ARBA" id="ARBA00022741"/>
    </source>
</evidence>
<feature type="region of interest" description="Disordered" evidence="11">
    <location>
        <begin position="503"/>
        <end position="569"/>
    </location>
</feature>
<dbReference type="GO" id="GO:0004674">
    <property type="term" value="F:protein serine/threonine kinase activity"/>
    <property type="evidence" value="ECO:0007669"/>
    <property type="project" value="UniProtKB-KW"/>
</dbReference>